<feature type="transmembrane region" description="Helical" evidence="9">
    <location>
        <begin position="92"/>
        <end position="110"/>
    </location>
</feature>
<evidence type="ECO:0000256" key="3">
    <source>
        <dbReference type="ARBA" id="ARBA00012438"/>
    </source>
</evidence>
<dbReference type="InterPro" id="IPR050736">
    <property type="entry name" value="Sensor_HK_Regulatory"/>
</dbReference>
<dbReference type="RefSeq" id="WP_324620397.1">
    <property type="nucleotide sequence ID" value="NZ_JAYKOT010000003.1"/>
</dbReference>
<dbReference type="Proteomes" id="UP001357733">
    <property type="component" value="Unassembled WGS sequence"/>
</dbReference>
<comment type="caution">
    <text evidence="11">The sequence shown here is derived from an EMBL/GenBank/DDBJ whole genome shotgun (WGS) entry which is preliminary data.</text>
</comment>
<organism evidence="11 12">
    <name type="scientific">Citroniella saccharovorans</name>
    <dbReference type="NCBI Taxonomy" id="2053367"/>
    <lineage>
        <taxon>Bacteria</taxon>
        <taxon>Bacillati</taxon>
        <taxon>Bacillota</taxon>
        <taxon>Tissierellia</taxon>
        <taxon>Tissierellales</taxon>
        <taxon>Peptoniphilaceae</taxon>
        <taxon>Citroniella</taxon>
    </lineage>
</organism>
<dbReference type="Gene3D" id="3.30.565.10">
    <property type="entry name" value="Histidine kinase-like ATPase, C-terminal domain"/>
    <property type="match status" value="1"/>
</dbReference>
<dbReference type="InterPro" id="IPR036097">
    <property type="entry name" value="HisK_dim/P_sf"/>
</dbReference>
<reference evidence="11 12" key="1">
    <citation type="submission" date="2024-01" db="EMBL/GenBank/DDBJ databases">
        <title>Complete genome sequence of Citroniella saccharovorans strain M6.X9, isolated from human fecal sample.</title>
        <authorList>
            <person name="Cheng G."/>
            <person name="Westerholm M."/>
            <person name="Schnurer A."/>
        </authorList>
    </citation>
    <scope>NUCLEOTIDE SEQUENCE [LARGE SCALE GENOMIC DNA]</scope>
    <source>
        <strain evidence="11 12">DSM 29873</strain>
    </source>
</reference>
<keyword evidence="5" id="KW-0808">Transferase</keyword>
<keyword evidence="6 11" id="KW-0418">Kinase</keyword>
<keyword evidence="4" id="KW-0597">Phosphoprotein</keyword>
<dbReference type="InterPro" id="IPR003594">
    <property type="entry name" value="HATPase_dom"/>
</dbReference>
<proteinExistence type="predicted"/>
<dbReference type="InterPro" id="IPR036890">
    <property type="entry name" value="HATPase_C_sf"/>
</dbReference>
<dbReference type="SMART" id="SM00388">
    <property type="entry name" value="HisKA"/>
    <property type="match status" value="1"/>
</dbReference>
<dbReference type="SMART" id="SM00387">
    <property type="entry name" value="HATPase_c"/>
    <property type="match status" value="1"/>
</dbReference>
<dbReference type="Pfam" id="PF02518">
    <property type="entry name" value="HATPase_c"/>
    <property type="match status" value="1"/>
</dbReference>
<evidence type="ECO:0000256" key="7">
    <source>
        <dbReference type="ARBA" id="ARBA00023012"/>
    </source>
</evidence>
<name>A0AAW9MWR6_9FIRM</name>
<feature type="domain" description="Histidine kinase" evidence="10">
    <location>
        <begin position="185"/>
        <end position="400"/>
    </location>
</feature>
<dbReference type="CDD" id="cd00075">
    <property type="entry name" value="HATPase"/>
    <property type="match status" value="1"/>
</dbReference>
<evidence type="ECO:0000256" key="2">
    <source>
        <dbReference type="ARBA" id="ARBA00004370"/>
    </source>
</evidence>
<evidence type="ECO:0000256" key="6">
    <source>
        <dbReference type="ARBA" id="ARBA00022777"/>
    </source>
</evidence>
<comment type="catalytic activity">
    <reaction evidence="1">
        <text>ATP + protein L-histidine = ADP + protein N-phospho-L-histidine.</text>
        <dbReference type="EC" id="2.7.13.3"/>
    </reaction>
</comment>
<comment type="subcellular location">
    <subcellularLocation>
        <location evidence="2">Membrane</location>
    </subcellularLocation>
</comment>
<evidence type="ECO:0000256" key="5">
    <source>
        <dbReference type="ARBA" id="ARBA00022679"/>
    </source>
</evidence>
<evidence type="ECO:0000259" key="10">
    <source>
        <dbReference type="PROSITE" id="PS50109"/>
    </source>
</evidence>
<dbReference type="GO" id="GO:0000155">
    <property type="term" value="F:phosphorelay sensor kinase activity"/>
    <property type="evidence" value="ECO:0007669"/>
    <property type="project" value="InterPro"/>
</dbReference>
<dbReference type="GO" id="GO:0016020">
    <property type="term" value="C:membrane"/>
    <property type="evidence" value="ECO:0007669"/>
    <property type="project" value="UniProtKB-SubCell"/>
</dbReference>
<dbReference type="FunFam" id="3.30.565.10:FF:000006">
    <property type="entry name" value="Sensor histidine kinase WalK"/>
    <property type="match status" value="1"/>
</dbReference>
<dbReference type="PANTHER" id="PTHR43711">
    <property type="entry name" value="TWO-COMPONENT HISTIDINE KINASE"/>
    <property type="match status" value="1"/>
</dbReference>
<keyword evidence="9" id="KW-1133">Transmembrane helix</keyword>
<evidence type="ECO:0000256" key="4">
    <source>
        <dbReference type="ARBA" id="ARBA00022553"/>
    </source>
</evidence>
<dbReference type="EC" id="2.7.13.3" evidence="3"/>
<evidence type="ECO:0000313" key="12">
    <source>
        <dbReference type="Proteomes" id="UP001357733"/>
    </source>
</evidence>
<evidence type="ECO:0000256" key="1">
    <source>
        <dbReference type="ARBA" id="ARBA00000085"/>
    </source>
</evidence>
<evidence type="ECO:0000256" key="8">
    <source>
        <dbReference type="ARBA" id="ARBA00023136"/>
    </source>
</evidence>
<keyword evidence="7" id="KW-0902">Two-component regulatory system</keyword>
<dbReference type="FunFam" id="1.10.287.130:FF:000001">
    <property type="entry name" value="Two-component sensor histidine kinase"/>
    <property type="match status" value="1"/>
</dbReference>
<dbReference type="InterPro" id="IPR003661">
    <property type="entry name" value="HisK_dim/P_dom"/>
</dbReference>
<keyword evidence="9" id="KW-0812">Transmembrane</keyword>
<evidence type="ECO:0000313" key="11">
    <source>
        <dbReference type="EMBL" id="MEB3430203.1"/>
    </source>
</evidence>
<feature type="transmembrane region" description="Helical" evidence="9">
    <location>
        <begin position="12"/>
        <end position="32"/>
    </location>
</feature>
<dbReference type="PROSITE" id="PS50109">
    <property type="entry name" value="HIS_KIN"/>
    <property type="match status" value="1"/>
</dbReference>
<dbReference type="SUPFAM" id="SSF55874">
    <property type="entry name" value="ATPase domain of HSP90 chaperone/DNA topoisomerase II/histidine kinase"/>
    <property type="match status" value="1"/>
</dbReference>
<dbReference type="PANTHER" id="PTHR43711:SF26">
    <property type="entry name" value="SENSOR HISTIDINE KINASE RCSC"/>
    <property type="match status" value="1"/>
</dbReference>
<dbReference type="PRINTS" id="PR00344">
    <property type="entry name" value="BCTRLSENSOR"/>
</dbReference>
<accession>A0AAW9MWR6</accession>
<protein>
    <recommendedName>
        <fullName evidence="3">histidine kinase</fullName>
        <ecNumber evidence="3">2.7.13.3</ecNumber>
    </recommendedName>
</protein>
<dbReference type="InterPro" id="IPR004358">
    <property type="entry name" value="Sig_transdc_His_kin-like_C"/>
</dbReference>
<dbReference type="CDD" id="cd00082">
    <property type="entry name" value="HisKA"/>
    <property type="match status" value="1"/>
</dbReference>
<keyword evidence="12" id="KW-1185">Reference proteome</keyword>
<dbReference type="EMBL" id="JAYKOT010000003">
    <property type="protein sequence ID" value="MEB3430203.1"/>
    <property type="molecule type" value="Genomic_DNA"/>
</dbReference>
<gene>
    <name evidence="11" type="ORF">VLK81_09425</name>
</gene>
<keyword evidence="8 9" id="KW-0472">Membrane</keyword>
<dbReference type="Pfam" id="PF00512">
    <property type="entry name" value="HisKA"/>
    <property type="match status" value="1"/>
</dbReference>
<evidence type="ECO:0000256" key="9">
    <source>
        <dbReference type="SAM" id="Phobius"/>
    </source>
</evidence>
<sequence length="401" mass="45753">MKNKLNRLSTFFIIIFFIALSLANIFISKFYFLPSEENINSLSGKIEIEDEEIHLSSYIISKKPNQNPIQTIRSKSGEEYYIYPDIEMFSSFIIYLIFSNLILLSFLLIIEERLRKKRLRTVLEPIENMNTLIEGILSGDSKVADPDKVFDKLTSVYDGDKKKTLENTLKKLIEAEKSRREFTANVTHELKTPLTSINGYAEMIASGLVKDGDVEKFSNIILSEGNRLLQMINEILQLSKYDSGYKDKMKKEELDLSEVAEEVTEDMIHYAKIEEINLSFEGEKALLNADRKMMYELATNLISNAIKYNLKGGSVYVKVKNKERSVTLSVADTGIGIKKEDQRRIFERFYMVNRSSNGTMGTGLGLSLVKYIVLNHNGSIDLKSEIGKGSTFIVELPKFVQ</sequence>
<dbReference type="AlphaFoldDB" id="A0AAW9MWR6"/>
<dbReference type="SUPFAM" id="SSF47384">
    <property type="entry name" value="Homodimeric domain of signal transducing histidine kinase"/>
    <property type="match status" value="1"/>
</dbReference>
<dbReference type="InterPro" id="IPR005467">
    <property type="entry name" value="His_kinase_dom"/>
</dbReference>
<dbReference type="Gene3D" id="1.10.287.130">
    <property type="match status" value="1"/>
</dbReference>